<feature type="region of interest" description="Disordered" evidence="1">
    <location>
        <begin position="355"/>
        <end position="399"/>
    </location>
</feature>
<evidence type="ECO:0000256" key="1">
    <source>
        <dbReference type="SAM" id="MobiDB-lite"/>
    </source>
</evidence>
<reference evidence="2 3" key="1">
    <citation type="journal article" date="2024" name="IMA Fungus">
        <title>IMA Genome - F19 : A genome assembly and annotation guide to empower mycologists, including annotated draft genome sequences of Ceratocystis pirilliformis, Diaporthe australafricana, Fusarium ophioides, Paecilomyces lecythidis, and Sporothrix stenoceras.</title>
        <authorList>
            <person name="Aylward J."/>
            <person name="Wilson A.M."/>
            <person name="Visagie C.M."/>
            <person name="Spraker J."/>
            <person name="Barnes I."/>
            <person name="Buitendag C."/>
            <person name="Ceriani C."/>
            <person name="Del Mar Angel L."/>
            <person name="du Plessis D."/>
            <person name="Fuchs T."/>
            <person name="Gasser K."/>
            <person name="Kramer D."/>
            <person name="Li W."/>
            <person name="Munsamy K."/>
            <person name="Piso A."/>
            <person name="Price J.L."/>
            <person name="Sonnekus B."/>
            <person name="Thomas C."/>
            <person name="van der Nest A."/>
            <person name="van Dijk A."/>
            <person name="van Heerden A."/>
            <person name="van Vuuren N."/>
            <person name="Yilmaz N."/>
            <person name="Duong T.A."/>
            <person name="van der Merwe N.A."/>
            <person name="Wingfield M.J."/>
            <person name="Wingfield B.D."/>
        </authorList>
    </citation>
    <scope>NUCLEOTIDE SEQUENCE [LARGE SCALE GENOMIC DNA]</scope>
    <source>
        <strain evidence="2 3">CMW 18300</strain>
    </source>
</reference>
<evidence type="ECO:0000313" key="3">
    <source>
        <dbReference type="Proteomes" id="UP001583177"/>
    </source>
</evidence>
<accession>A0ABR3XW43</accession>
<sequence length="478" mass="53417">MPHLNSNDRLGVIPAPEARLTTSHKTPLRTYSRRSLKRRHTSPPAPDVERFLTRTESLGLIEKTTSKLYTDQNNQQPRRPIANAGRKRLRFSTLAGDKTPNDLAWEALASSAPALTQKDDDFSDEGEQDETRIVDCLPGQKRPEDQHSFVKDTPVEQSSRLSIESTDEGKIRETRPPEGRKDKARGKAASGADAPEVMSLEESDGEDDSSEVSQAGEVDITGLTSPSDTDDISISATAGSQKPEGRGRFLIFDRSPPKGFKVLHKPRVNPETESPMMKKRKRLTDGFTEDEARPIFLGKRRRLQHLDINVGSLNLTQNGGPSPQMRRGLKPGAERRIQPQMAANLRRGRQYFSASQFQTESQDPVESSEVKDTPVKSKRHELDRHGRRTRGVDNFGPVVIPCTDSPQPEYTAKLNSSENALGELVRNASPSMHLLPKRSMNEETGKSDSLTLRPGRLGWLRPDFVIPETPVRNNDMRW</sequence>
<feature type="compositionally biased region" description="Basic and acidic residues" evidence="1">
    <location>
        <begin position="368"/>
        <end position="384"/>
    </location>
</feature>
<keyword evidence="3" id="KW-1185">Reference proteome</keyword>
<feature type="compositionally biased region" description="Basic residues" evidence="1">
    <location>
        <begin position="31"/>
        <end position="41"/>
    </location>
</feature>
<comment type="caution">
    <text evidence="2">The sequence shown here is derived from an EMBL/GenBank/DDBJ whole genome shotgun (WGS) entry which is preliminary data.</text>
</comment>
<feature type="compositionally biased region" description="Polar residues" evidence="1">
    <location>
        <begin position="155"/>
        <end position="164"/>
    </location>
</feature>
<feature type="compositionally biased region" description="Acidic residues" evidence="1">
    <location>
        <begin position="199"/>
        <end position="210"/>
    </location>
</feature>
<feature type="region of interest" description="Disordered" evidence="1">
    <location>
        <begin position="1"/>
        <end position="48"/>
    </location>
</feature>
<feature type="compositionally biased region" description="Basic and acidic residues" evidence="1">
    <location>
        <begin position="167"/>
        <end position="181"/>
    </location>
</feature>
<gene>
    <name evidence="2" type="ORF">Daus18300_001606</name>
</gene>
<name>A0ABR3XW43_9PEZI</name>
<dbReference type="EMBL" id="JAWRVE010000009">
    <property type="protein sequence ID" value="KAL1879769.1"/>
    <property type="molecule type" value="Genomic_DNA"/>
</dbReference>
<feature type="compositionally biased region" description="Basic and acidic residues" evidence="1">
    <location>
        <begin position="141"/>
        <end position="154"/>
    </location>
</feature>
<evidence type="ECO:0000313" key="2">
    <source>
        <dbReference type="EMBL" id="KAL1879769.1"/>
    </source>
</evidence>
<proteinExistence type="predicted"/>
<protein>
    <submittedName>
        <fullName evidence="2">Uncharacterized protein</fullName>
    </submittedName>
</protein>
<dbReference type="Proteomes" id="UP001583177">
    <property type="component" value="Unassembled WGS sequence"/>
</dbReference>
<feature type="region of interest" description="Disordered" evidence="1">
    <location>
        <begin position="135"/>
        <end position="262"/>
    </location>
</feature>
<organism evidence="2 3">
    <name type="scientific">Diaporthe australafricana</name>
    <dbReference type="NCBI Taxonomy" id="127596"/>
    <lineage>
        <taxon>Eukaryota</taxon>
        <taxon>Fungi</taxon>
        <taxon>Dikarya</taxon>
        <taxon>Ascomycota</taxon>
        <taxon>Pezizomycotina</taxon>
        <taxon>Sordariomycetes</taxon>
        <taxon>Sordariomycetidae</taxon>
        <taxon>Diaporthales</taxon>
        <taxon>Diaporthaceae</taxon>
        <taxon>Diaporthe</taxon>
    </lineage>
</organism>
<feature type="compositionally biased region" description="Polar residues" evidence="1">
    <location>
        <begin position="355"/>
        <end position="365"/>
    </location>
</feature>